<dbReference type="STRING" id="1348624.GCA_001591545_00014"/>
<accession>A0A2X4VRE0</accession>
<dbReference type="InterPro" id="IPR035328">
    <property type="entry name" value="DUF3048_C"/>
</dbReference>
<evidence type="ECO:0000256" key="2">
    <source>
        <dbReference type="SAM" id="SignalP"/>
    </source>
</evidence>
<dbReference type="InterPro" id="IPR021416">
    <property type="entry name" value="DUF3048_N"/>
</dbReference>
<evidence type="ECO:0000313" key="5">
    <source>
        <dbReference type="EMBL" id="SQI53461.1"/>
    </source>
</evidence>
<proteinExistence type="predicted"/>
<dbReference type="SUPFAM" id="SSF159774">
    <property type="entry name" value="YerB-like"/>
    <property type="match status" value="1"/>
</dbReference>
<dbReference type="Pfam" id="PF11258">
    <property type="entry name" value="DUF3048"/>
    <property type="match status" value="1"/>
</dbReference>
<dbReference type="EMBL" id="LS483476">
    <property type="protein sequence ID" value="SQI53461.1"/>
    <property type="molecule type" value="Genomic_DNA"/>
</dbReference>
<organism evidence="5 6">
    <name type="scientific">Lederbergia lenta</name>
    <name type="common">Bacillus lentus</name>
    <dbReference type="NCBI Taxonomy" id="1467"/>
    <lineage>
        <taxon>Bacteria</taxon>
        <taxon>Bacillati</taxon>
        <taxon>Bacillota</taxon>
        <taxon>Bacilli</taxon>
        <taxon>Bacillales</taxon>
        <taxon>Bacillaceae</taxon>
        <taxon>Lederbergia</taxon>
    </lineage>
</organism>
<dbReference type="Gene3D" id="3.50.90.10">
    <property type="entry name" value="YerB-like"/>
    <property type="match status" value="1"/>
</dbReference>
<feature type="chain" id="PRO_5039212888" evidence="2">
    <location>
        <begin position="23"/>
        <end position="341"/>
    </location>
</feature>
<reference evidence="5 6" key="1">
    <citation type="submission" date="2018-06" db="EMBL/GenBank/DDBJ databases">
        <authorList>
            <consortium name="Pathogen Informatics"/>
            <person name="Doyle S."/>
        </authorList>
    </citation>
    <scope>NUCLEOTIDE SEQUENCE [LARGE SCALE GENOMIC DNA]</scope>
    <source>
        <strain evidence="5 6">NCTC4824</strain>
    </source>
</reference>
<dbReference type="Proteomes" id="UP000249134">
    <property type="component" value="Chromosome 1"/>
</dbReference>
<name>A0A2X4VRE0_LEDLE</name>
<dbReference type="KEGG" id="blen:NCTC4824_00914"/>
<keyword evidence="2" id="KW-0732">Signal</keyword>
<dbReference type="PROSITE" id="PS51257">
    <property type="entry name" value="PROKAR_LIPOPROTEIN"/>
    <property type="match status" value="1"/>
</dbReference>
<evidence type="ECO:0000259" key="4">
    <source>
        <dbReference type="Pfam" id="PF17479"/>
    </source>
</evidence>
<dbReference type="AlphaFoldDB" id="A0A2X4VRE0"/>
<keyword evidence="6" id="KW-1185">Reference proteome</keyword>
<feature type="domain" description="DUF3048" evidence="3">
    <location>
        <begin position="51"/>
        <end position="191"/>
    </location>
</feature>
<dbReference type="InterPro" id="IPR023158">
    <property type="entry name" value="YerB-like_sf"/>
</dbReference>
<evidence type="ECO:0000259" key="3">
    <source>
        <dbReference type="Pfam" id="PF11258"/>
    </source>
</evidence>
<dbReference type="RefSeq" id="WP_066135659.1">
    <property type="nucleotide sequence ID" value="NZ_CBCSGM010000001.1"/>
</dbReference>
<feature type="domain" description="DUF3048" evidence="4">
    <location>
        <begin position="220"/>
        <end position="328"/>
    </location>
</feature>
<feature type="signal peptide" evidence="2">
    <location>
        <begin position="1"/>
        <end position="22"/>
    </location>
</feature>
<evidence type="ECO:0000256" key="1">
    <source>
        <dbReference type="SAM" id="MobiDB-lite"/>
    </source>
</evidence>
<dbReference type="Pfam" id="PF17479">
    <property type="entry name" value="DUF3048_C"/>
    <property type="match status" value="1"/>
</dbReference>
<gene>
    <name evidence="5" type="primary">yerB</name>
    <name evidence="5" type="ORF">NCTC4824_00914</name>
</gene>
<feature type="region of interest" description="Disordered" evidence="1">
    <location>
        <begin position="26"/>
        <end position="47"/>
    </location>
</feature>
<sequence length="341" mass="38160">MLSKRNPLLIAAVIVLALSACSKGENKSAEREVEKNPQQSEENKDFERFPLTGIEMEENSEGRAVAVIVNNHPAARPQSGLSEADIVYEALAEGEVTRLLAIYQSEQPENIGPVRSARNYFIDLAQGYDSLFIAHGYSPDAKKMLTSGEIDNLNGIQYDGSLFKRSSSRKAPHNSYISFDSIKKGASELEYDMDKAPKELVFLDGEELSIEGTQTEYMEVSYGRTTQFTSEYKYDKQTKKYTRYSDGVQTTDLNTDKPVQLDNVIVMEVAHQVIDDAGRRAIDLTSGGRAFLLQKGNSYEVEWKNDDGRLIPYVENEPIGLVPGKTWVNIVPEMDIVSFEQ</sequence>
<evidence type="ECO:0000313" key="6">
    <source>
        <dbReference type="Proteomes" id="UP000249134"/>
    </source>
</evidence>
<protein>
    <submittedName>
        <fullName evidence="5">Putative lipoprotein</fullName>
    </submittedName>
</protein>
<keyword evidence="5" id="KW-0449">Lipoprotein</keyword>